<protein>
    <recommendedName>
        <fullName evidence="3">Antitermination protein Q</fullName>
    </recommendedName>
</protein>
<proteinExistence type="predicted"/>
<accession>A0ABY5B6V0</accession>
<evidence type="ECO:0008006" key="3">
    <source>
        <dbReference type="Google" id="ProtNLM"/>
    </source>
</evidence>
<dbReference type="Proteomes" id="UP001056386">
    <property type="component" value="Chromosome 2"/>
</dbReference>
<reference evidence="1" key="1">
    <citation type="submission" date="2022-06" db="EMBL/GenBank/DDBJ databases">
        <title>Draft genome sequence of Burkholderia glumae strain GR20004 isolated from rice panicle showing bacterial panicle blight.</title>
        <authorList>
            <person name="Choi S.Y."/>
            <person name="Lee Y.H."/>
        </authorList>
    </citation>
    <scope>NUCLEOTIDE SEQUENCE</scope>
    <source>
        <strain evidence="1">GR20004</strain>
    </source>
</reference>
<name>A0ABY5B6V0_BURGL</name>
<gene>
    <name evidence="1" type="ORF">NFI99_11345</name>
</gene>
<evidence type="ECO:0000313" key="2">
    <source>
        <dbReference type="Proteomes" id="UP001056386"/>
    </source>
</evidence>
<evidence type="ECO:0000313" key="1">
    <source>
        <dbReference type="EMBL" id="USS42766.1"/>
    </source>
</evidence>
<sequence length="147" mass="16551">MSIEMRLENWARAWTGGFSEAPGGSGLVANIYFPSVRGQPVNSAMDLADAARVEQAMRTIMPIERQMLKMHYVWRKPSFVICRRLGIKPRPTSTFDLWMARAKQSLVNALSVAAPRREYVSMQAVIDRLAESRAAADLDEQPLANRE</sequence>
<dbReference type="EMBL" id="CP099583">
    <property type="protein sequence ID" value="USS42766.1"/>
    <property type="molecule type" value="Genomic_DNA"/>
</dbReference>
<keyword evidence="2" id="KW-1185">Reference proteome</keyword>
<organism evidence="1 2">
    <name type="scientific">Burkholderia glumae</name>
    <name type="common">Pseudomonas glumae</name>
    <dbReference type="NCBI Taxonomy" id="337"/>
    <lineage>
        <taxon>Bacteria</taxon>
        <taxon>Pseudomonadati</taxon>
        <taxon>Pseudomonadota</taxon>
        <taxon>Betaproteobacteria</taxon>
        <taxon>Burkholderiales</taxon>
        <taxon>Burkholderiaceae</taxon>
        <taxon>Burkholderia</taxon>
    </lineage>
</organism>
<dbReference type="RefSeq" id="WP_157384061.1">
    <property type="nucleotide sequence ID" value="NZ_CP021157.1"/>
</dbReference>